<evidence type="ECO:0000256" key="1">
    <source>
        <dbReference type="ARBA" id="ARBA00022801"/>
    </source>
</evidence>
<dbReference type="InterPro" id="IPR011650">
    <property type="entry name" value="Peptidase_M20_dimer"/>
</dbReference>
<dbReference type="EMBL" id="LGTO01000004">
    <property type="protein sequence ID" value="KNE21865.1"/>
    <property type="molecule type" value="Genomic_DNA"/>
</dbReference>
<feature type="domain" description="Peptidase M20 dimerisation" evidence="3">
    <location>
        <begin position="186"/>
        <end position="279"/>
    </location>
</feature>
<keyword evidence="2" id="KW-0464">Manganese</keyword>
<evidence type="ECO:0000313" key="5">
    <source>
        <dbReference type="Proteomes" id="UP000036780"/>
    </source>
</evidence>
<dbReference type="PATRIC" id="fig|1473.5.peg.3616"/>
<dbReference type="GeneID" id="66869590"/>
<dbReference type="InterPro" id="IPR017439">
    <property type="entry name" value="Amidohydrolase"/>
</dbReference>
<comment type="caution">
    <text evidence="4">The sequence shown here is derived from an EMBL/GenBank/DDBJ whole genome shotgun (WGS) entry which is preliminary data.</text>
</comment>
<dbReference type="FunFam" id="3.30.70.360:FF:000001">
    <property type="entry name" value="N-acetyldiaminopimelate deacetylase"/>
    <property type="match status" value="1"/>
</dbReference>
<feature type="binding site" evidence="2">
    <location>
        <position position="104"/>
    </location>
    <ligand>
        <name>Mn(2+)</name>
        <dbReference type="ChEBI" id="CHEBI:29035"/>
        <label>2</label>
    </ligand>
</feature>
<dbReference type="Proteomes" id="UP000036780">
    <property type="component" value="Unassembled WGS sequence"/>
</dbReference>
<dbReference type="AlphaFoldDB" id="A0A0L0QT34"/>
<feature type="binding site" evidence="2">
    <location>
        <position position="163"/>
    </location>
    <ligand>
        <name>Mn(2+)</name>
        <dbReference type="ChEBI" id="CHEBI:29035"/>
        <label>2</label>
    </ligand>
</feature>
<dbReference type="Pfam" id="PF01546">
    <property type="entry name" value="Peptidase_M20"/>
    <property type="match status" value="1"/>
</dbReference>
<evidence type="ECO:0000313" key="4">
    <source>
        <dbReference type="EMBL" id="KNE21865.1"/>
    </source>
</evidence>
<accession>A0A0L0QT34</accession>
<dbReference type="NCBIfam" id="TIGR01891">
    <property type="entry name" value="amidohydrolases"/>
    <property type="match status" value="1"/>
</dbReference>
<dbReference type="SUPFAM" id="SSF53187">
    <property type="entry name" value="Zn-dependent exopeptidases"/>
    <property type="match status" value="1"/>
</dbReference>
<name>A0A0L0QT34_VIRPA</name>
<dbReference type="InterPro" id="IPR002933">
    <property type="entry name" value="Peptidase_M20"/>
</dbReference>
<feature type="binding site" evidence="2">
    <location>
        <position position="102"/>
    </location>
    <ligand>
        <name>Mn(2+)</name>
        <dbReference type="ChEBI" id="CHEBI:29035"/>
        <label>2</label>
    </ligand>
</feature>
<dbReference type="Gene3D" id="3.40.630.10">
    <property type="entry name" value="Zn peptidases"/>
    <property type="match status" value="1"/>
</dbReference>
<gene>
    <name evidence="4" type="ORF">AFK71_03385</name>
</gene>
<dbReference type="CDD" id="cd08021">
    <property type="entry name" value="M20_Acy1_YhaA-like"/>
    <property type="match status" value="1"/>
</dbReference>
<dbReference type="GO" id="GO:0050118">
    <property type="term" value="F:N-acetyldiaminopimelate deacetylase activity"/>
    <property type="evidence" value="ECO:0007669"/>
    <property type="project" value="UniProtKB-ARBA"/>
</dbReference>
<dbReference type="PANTHER" id="PTHR11014">
    <property type="entry name" value="PEPTIDASE M20 FAMILY MEMBER"/>
    <property type="match status" value="1"/>
</dbReference>
<proteinExistence type="predicted"/>
<keyword evidence="1" id="KW-0378">Hydrolase</keyword>
<dbReference type="PIRSF" id="PIRSF005962">
    <property type="entry name" value="Pept_M20D_amidohydro"/>
    <property type="match status" value="1"/>
</dbReference>
<dbReference type="GO" id="GO:0019877">
    <property type="term" value="P:diaminopimelate biosynthetic process"/>
    <property type="evidence" value="ECO:0007669"/>
    <property type="project" value="UniProtKB-ARBA"/>
</dbReference>
<comment type="cofactor">
    <cofactor evidence="2">
        <name>Mn(2+)</name>
        <dbReference type="ChEBI" id="CHEBI:29035"/>
    </cofactor>
    <text evidence="2">The Mn(2+) ion enhances activity.</text>
</comment>
<dbReference type="Gene3D" id="3.30.70.360">
    <property type="match status" value="1"/>
</dbReference>
<dbReference type="SUPFAM" id="SSF55031">
    <property type="entry name" value="Bacterial exopeptidase dimerisation domain"/>
    <property type="match status" value="1"/>
</dbReference>
<reference evidence="5" key="1">
    <citation type="submission" date="2015-07" db="EMBL/GenBank/DDBJ databases">
        <title>Fjat-10053 dsm26.</title>
        <authorList>
            <person name="Liu B."/>
            <person name="Wang J."/>
            <person name="Zhu Y."/>
            <person name="Liu G."/>
            <person name="Chen Q."/>
            <person name="Chen Z."/>
            <person name="Lan J."/>
            <person name="Che J."/>
            <person name="Ge C."/>
            <person name="Shi H."/>
            <person name="Pan Z."/>
            <person name="Liu X."/>
        </authorList>
    </citation>
    <scope>NUCLEOTIDE SEQUENCE [LARGE SCALE GENOMIC DNA]</scope>
    <source>
        <strain evidence="5">DSM 26</strain>
    </source>
</reference>
<evidence type="ECO:0000259" key="3">
    <source>
        <dbReference type="Pfam" id="PF07687"/>
    </source>
</evidence>
<protein>
    <submittedName>
        <fullName evidence="4">Peptidase M20</fullName>
    </submittedName>
</protein>
<dbReference type="Pfam" id="PF07687">
    <property type="entry name" value="M20_dimer"/>
    <property type="match status" value="1"/>
</dbReference>
<dbReference type="PANTHER" id="PTHR11014:SF63">
    <property type="entry name" value="METALLOPEPTIDASE, PUTATIVE (AFU_ORTHOLOGUE AFUA_6G09600)-RELATED"/>
    <property type="match status" value="1"/>
</dbReference>
<keyword evidence="5" id="KW-1185">Reference proteome</keyword>
<organism evidence="4 5">
    <name type="scientific">Virgibacillus pantothenticus</name>
    <dbReference type="NCBI Taxonomy" id="1473"/>
    <lineage>
        <taxon>Bacteria</taxon>
        <taxon>Bacillati</taxon>
        <taxon>Bacillota</taxon>
        <taxon>Bacilli</taxon>
        <taxon>Bacillales</taxon>
        <taxon>Bacillaceae</taxon>
        <taxon>Virgibacillus</taxon>
    </lineage>
</organism>
<evidence type="ECO:0000256" key="2">
    <source>
        <dbReference type="PIRSR" id="PIRSR005962-1"/>
    </source>
</evidence>
<keyword evidence="2" id="KW-0479">Metal-binding</keyword>
<dbReference type="RefSeq" id="WP_050350144.1">
    <property type="nucleotide sequence ID" value="NZ_BOSN01000005.1"/>
</dbReference>
<dbReference type="OrthoDB" id="9776731at2"/>
<sequence length="393" mass="43145">MEKLYCGLDAIYEEMVEVRRYLHQYPELSFQETNTAAYIADYHAQLGHKVRRHVGGNGVVAYLQGAKPGPTVALRADFDALPIQEEADVPFKSKHDGVMHACGHDGHTATLLGLAKVLNGMKEELAGTVVFLHQHAEELPPGGAIAMIEDGCLEGVDVIFGTHLQAQQPLGVISYRSGALQAAADNFDIMIQGSGGHGAAPHETKDSIAIGAQLINSLQHIVSRKVDPLDSAVVSVCNFVAENPYNVIANTAQLTGTVRTLKEETRKFIEEEIERTIKATCDMFQAGYEYTYSQGYPVLVNHPKETAFVAQVAKQVPGIEQVSETLPIMGGEDYAYYLQHVKGTFFFTGAGNPDWDKAYPHHHPKFDMDERALLHAAKVLGAATLQYMRRDER</sequence>
<feature type="binding site" evidence="2">
    <location>
        <position position="138"/>
    </location>
    <ligand>
        <name>Mn(2+)</name>
        <dbReference type="ChEBI" id="CHEBI:29035"/>
        <label>2</label>
    </ligand>
</feature>
<feature type="binding site" evidence="2">
    <location>
        <position position="362"/>
    </location>
    <ligand>
        <name>Mn(2+)</name>
        <dbReference type="ChEBI" id="CHEBI:29035"/>
        <label>2</label>
    </ligand>
</feature>
<dbReference type="InterPro" id="IPR036264">
    <property type="entry name" value="Bact_exopeptidase_dim_dom"/>
</dbReference>
<dbReference type="GO" id="GO:0046872">
    <property type="term" value="F:metal ion binding"/>
    <property type="evidence" value="ECO:0007669"/>
    <property type="project" value="UniProtKB-KW"/>
</dbReference>